<protein>
    <recommendedName>
        <fullName evidence="2">SprT-like domain-containing protein</fullName>
    </recommendedName>
</protein>
<dbReference type="Proteomes" id="UP000248423">
    <property type="component" value="Unassembled WGS sequence"/>
</dbReference>
<dbReference type="PANTHER" id="PTHR23099">
    <property type="entry name" value="TRANSCRIPTIONAL REGULATOR"/>
    <property type="match status" value="1"/>
</dbReference>
<feature type="compositionally biased region" description="Acidic residues" evidence="1">
    <location>
        <begin position="244"/>
        <end position="253"/>
    </location>
</feature>
<evidence type="ECO:0000256" key="1">
    <source>
        <dbReference type="SAM" id="MobiDB-lite"/>
    </source>
</evidence>
<evidence type="ECO:0000259" key="2">
    <source>
        <dbReference type="SMART" id="SM00731"/>
    </source>
</evidence>
<keyword evidence="4" id="KW-1185">Reference proteome</keyword>
<dbReference type="STRING" id="1448318.A0A319DXV8"/>
<dbReference type="VEuPathDB" id="FungiDB:BO78DRAFT_472462"/>
<feature type="compositionally biased region" description="Polar residues" evidence="1">
    <location>
        <begin position="130"/>
        <end position="145"/>
    </location>
</feature>
<feature type="compositionally biased region" description="Polar residues" evidence="1">
    <location>
        <begin position="350"/>
        <end position="363"/>
    </location>
</feature>
<dbReference type="InterPro" id="IPR035240">
    <property type="entry name" value="SprT_Zn_ribbon"/>
</dbReference>
<dbReference type="Pfam" id="PF10263">
    <property type="entry name" value="SprT-like"/>
    <property type="match status" value="1"/>
</dbReference>
<dbReference type="Pfam" id="PF17283">
    <property type="entry name" value="Zn_ribbon_SprT"/>
    <property type="match status" value="1"/>
</dbReference>
<feature type="compositionally biased region" description="Basic and acidic residues" evidence="1">
    <location>
        <begin position="32"/>
        <end position="54"/>
    </location>
</feature>
<name>A0A319DXV8_ASPSB</name>
<feature type="compositionally biased region" description="Low complexity" evidence="1">
    <location>
        <begin position="173"/>
        <end position="193"/>
    </location>
</feature>
<organism evidence="3 4">
    <name type="scientific">Aspergillus sclerotiicarbonarius (strain CBS 121057 / IBT 28362)</name>
    <dbReference type="NCBI Taxonomy" id="1448318"/>
    <lineage>
        <taxon>Eukaryota</taxon>
        <taxon>Fungi</taxon>
        <taxon>Dikarya</taxon>
        <taxon>Ascomycota</taxon>
        <taxon>Pezizomycotina</taxon>
        <taxon>Eurotiomycetes</taxon>
        <taxon>Eurotiomycetidae</taxon>
        <taxon>Eurotiales</taxon>
        <taxon>Aspergillaceae</taxon>
        <taxon>Aspergillus</taxon>
        <taxon>Aspergillus subgen. Circumdati</taxon>
    </lineage>
</organism>
<dbReference type="PANTHER" id="PTHR23099:SF0">
    <property type="entry name" value="GERM CELL NUCLEAR ACIDIC PROTEIN"/>
    <property type="match status" value="1"/>
</dbReference>
<gene>
    <name evidence="3" type="ORF">BO78DRAFT_472462</name>
</gene>
<dbReference type="GO" id="GO:0005634">
    <property type="term" value="C:nucleus"/>
    <property type="evidence" value="ECO:0007669"/>
    <property type="project" value="TreeGrafter"/>
</dbReference>
<feature type="compositionally biased region" description="Low complexity" evidence="1">
    <location>
        <begin position="373"/>
        <end position="383"/>
    </location>
</feature>
<proteinExistence type="predicted"/>
<accession>A0A319DXV8</accession>
<feature type="region of interest" description="Disordered" evidence="1">
    <location>
        <begin position="1"/>
        <end position="314"/>
    </location>
</feature>
<dbReference type="AlphaFoldDB" id="A0A319DXV8"/>
<dbReference type="InterPro" id="IPR006640">
    <property type="entry name" value="SprT-like_domain"/>
</dbReference>
<dbReference type="EMBL" id="KZ826391">
    <property type="protein sequence ID" value="PYI02641.1"/>
    <property type="molecule type" value="Genomic_DNA"/>
</dbReference>
<reference evidence="3 4" key="1">
    <citation type="submission" date="2018-02" db="EMBL/GenBank/DDBJ databases">
        <title>The genomes of Aspergillus section Nigri reveals drivers in fungal speciation.</title>
        <authorList>
            <consortium name="DOE Joint Genome Institute"/>
            <person name="Vesth T.C."/>
            <person name="Nybo J."/>
            <person name="Theobald S."/>
            <person name="Brandl J."/>
            <person name="Frisvad J.C."/>
            <person name="Nielsen K.F."/>
            <person name="Lyhne E.K."/>
            <person name="Kogle M.E."/>
            <person name="Kuo A."/>
            <person name="Riley R."/>
            <person name="Clum A."/>
            <person name="Nolan M."/>
            <person name="Lipzen A."/>
            <person name="Salamov A."/>
            <person name="Henrissat B."/>
            <person name="Wiebenga A."/>
            <person name="De vries R.P."/>
            <person name="Grigoriev I.V."/>
            <person name="Mortensen U.H."/>
            <person name="Andersen M.R."/>
            <person name="Baker S.E."/>
        </authorList>
    </citation>
    <scope>NUCLEOTIDE SEQUENCE [LARGE SCALE GENOMIC DNA]</scope>
    <source>
        <strain evidence="3 4">CBS 121057</strain>
    </source>
</reference>
<feature type="compositionally biased region" description="Polar residues" evidence="1">
    <location>
        <begin position="80"/>
        <end position="93"/>
    </location>
</feature>
<evidence type="ECO:0000313" key="3">
    <source>
        <dbReference type="EMBL" id="PYI02641.1"/>
    </source>
</evidence>
<dbReference type="OrthoDB" id="20772at2759"/>
<feature type="region of interest" description="Disordered" evidence="1">
    <location>
        <begin position="328"/>
        <end position="391"/>
    </location>
</feature>
<sequence length="717" mass="81139">MARLNPASPVKPAKLQERQTPPQNRLGRTTTIKRESRDRYQAPTAQKDKVEKEQWAAIDETWSKSRSSTTATIERPVQVKNRSQRAGTVSSGTFDIFSESDGISETEDSSFSSSRSLSTEDRTTDPLKLSQVNSLLLPLSQQPRNRSPRKSVGYNYDKENDPIDGEEQGDEGSSLSRNSSSASNRSPARSIARQIPPRGRSRTRYPDHQQPETESDNEESENGFDSMDDFIVSDNEEVSYHETSDDETPEEEGQEKQPTPSPPRTRKRLMRGKWPTPEIEPTLPDSSHKETLHMEPSLPATMTRAVPKLDPKPKKLFQNELDVLDRLNDLRLDNGEPSQLEQGPDGNIEQIDSPTKKSQTSKGESLETPPSSPSKRSLRSPTKFKINIPPTPHRESVDAFWSQETTNDWVDQYSPCKVDLLRDFDESEVEDINTDIMLKAVKKKRFTVKIAESDSEATDREIVPNAAKTPTKTPSKTALRKAEADRKRAEKARKQDFLDNRHALAQEFLKVLDNTVTGGQIRRLTAATGGVQVVWKTFRTTAGRANWHLGKEEGEARKHYAMIELSSQIINAEDRLIKTLAHEFCHLANYMVSGVMNNPHGKSFYVWAHKVLETLKDHPIYGPHIEITSRHTYEIDYKYVWRCVDCSYDYGRHSKSLDPRRARCGGCRGRLQQIKPKPRNVSPLKATTPLRPTAGLVKEVARVMKEAEKQTIDLTGY</sequence>
<feature type="region of interest" description="Disordered" evidence="1">
    <location>
        <begin position="454"/>
        <end position="486"/>
    </location>
</feature>
<dbReference type="GO" id="GO:0006950">
    <property type="term" value="P:response to stress"/>
    <property type="evidence" value="ECO:0007669"/>
    <property type="project" value="UniProtKB-ARBA"/>
</dbReference>
<evidence type="ECO:0000313" key="4">
    <source>
        <dbReference type="Proteomes" id="UP000248423"/>
    </source>
</evidence>
<feature type="compositionally biased region" description="Low complexity" evidence="1">
    <location>
        <begin position="464"/>
        <end position="477"/>
    </location>
</feature>
<dbReference type="SMART" id="SM00731">
    <property type="entry name" value="SprT"/>
    <property type="match status" value="1"/>
</dbReference>
<feature type="compositionally biased region" description="Acidic residues" evidence="1">
    <location>
        <begin position="213"/>
        <end position="228"/>
    </location>
</feature>
<feature type="domain" description="SprT-like" evidence="2">
    <location>
        <begin position="502"/>
        <end position="674"/>
    </location>
</feature>
<feature type="compositionally biased region" description="Polar residues" evidence="1">
    <location>
        <begin position="18"/>
        <end position="30"/>
    </location>
</feature>